<evidence type="ECO:0000259" key="1">
    <source>
        <dbReference type="Pfam" id="PF01590"/>
    </source>
</evidence>
<dbReference type="PANTHER" id="PTHR43102">
    <property type="entry name" value="SLR1143 PROTEIN"/>
    <property type="match status" value="1"/>
</dbReference>
<evidence type="ECO:0000313" key="2">
    <source>
        <dbReference type="EMBL" id="MFC7000055.1"/>
    </source>
</evidence>
<accession>A0ABW2DQL1</accession>
<dbReference type="Pfam" id="PF01590">
    <property type="entry name" value="GAF"/>
    <property type="match status" value="1"/>
</dbReference>
<keyword evidence="3" id="KW-1185">Reference proteome</keyword>
<name>A0ABW2DQL1_9BACT</name>
<comment type="caution">
    <text evidence="2">The sequence shown here is derived from an EMBL/GenBank/DDBJ whole genome shotgun (WGS) entry which is preliminary data.</text>
</comment>
<feature type="domain" description="GAF" evidence="1">
    <location>
        <begin position="3"/>
        <end position="52"/>
    </location>
</feature>
<dbReference type="SUPFAM" id="SSF55781">
    <property type="entry name" value="GAF domain-like"/>
    <property type="match status" value="1"/>
</dbReference>
<dbReference type="InterPro" id="IPR029016">
    <property type="entry name" value="GAF-like_dom_sf"/>
</dbReference>
<organism evidence="2 3">
    <name type="scientific">Rufibacter roseus</name>
    <dbReference type="NCBI Taxonomy" id="1567108"/>
    <lineage>
        <taxon>Bacteria</taxon>
        <taxon>Pseudomonadati</taxon>
        <taxon>Bacteroidota</taxon>
        <taxon>Cytophagia</taxon>
        <taxon>Cytophagales</taxon>
        <taxon>Hymenobacteraceae</taxon>
        <taxon>Rufibacter</taxon>
    </lineage>
</organism>
<evidence type="ECO:0000313" key="3">
    <source>
        <dbReference type="Proteomes" id="UP001596405"/>
    </source>
</evidence>
<protein>
    <submittedName>
        <fullName evidence="2">GAF domain-containing protein</fullName>
    </submittedName>
</protein>
<dbReference type="RefSeq" id="WP_377132096.1">
    <property type="nucleotide sequence ID" value="NZ_JBHSYQ010000016.1"/>
</dbReference>
<proteinExistence type="predicted"/>
<reference evidence="3" key="1">
    <citation type="journal article" date="2019" name="Int. J. Syst. Evol. Microbiol.">
        <title>The Global Catalogue of Microorganisms (GCM) 10K type strain sequencing project: providing services to taxonomists for standard genome sequencing and annotation.</title>
        <authorList>
            <consortium name="The Broad Institute Genomics Platform"/>
            <consortium name="The Broad Institute Genome Sequencing Center for Infectious Disease"/>
            <person name="Wu L."/>
            <person name="Ma J."/>
        </authorList>
    </citation>
    <scope>NUCLEOTIDE SEQUENCE [LARGE SCALE GENOMIC DNA]</scope>
    <source>
        <strain evidence="3">CGMCC 4.7393</strain>
    </source>
</reference>
<dbReference type="EMBL" id="JBHSYQ010000016">
    <property type="protein sequence ID" value="MFC7000055.1"/>
    <property type="molecule type" value="Genomic_DNA"/>
</dbReference>
<dbReference type="PANTHER" id="PTHR43102:SF2">
    <property type="entry name" value="GAF DOMAIN-CONTAINING PROTEIN"/>
    <property type="match status" value="1"/>
</dbReference>
<gene>
    <name evidence="2" type="ORF">ACFQHR_20640</name>
</gene>
<dbReference type="InterPro" id="IPR003018">
    <property type="entry name" value="GAF"/>
</dbReference>
<dbReference type="Gene3D" id="3.30.450.40">
    <property type="match status" value="1"/>
</dbReference>
<sequence length="56" mass="6025">MNGLQFYGAAPLTTSRGCNIGALCIVDKEPREFTESDQKTLASLASFVMAEIENNA</sequence>
<dbReference type="Proteomes" id="UP001596405">
    <property type="component" value="Unassembled WGS sequence"/>
</dbReference>